<evidence type="ECO:0000313" key="1">
    <source>
        <dbReference type="EMBL" id="KAI3938590.1"/>
    </source>
</evidence>
<gene>
    <name evidence="1" type="ORF">MKW98_016095</name>
</gene>
<accession>A0AAD4T5R6</accession>
<dbReference type="AlphaFoldDB" id="A0AAD4T5R6"/>
<name>A0AAD4T5R6_9MAGN</name>
<comment type="caution">
    <text evidence="1">The sequence shown here is derived from an EMBL/GenBank/DDBJ whole genome shotgun (WGS) entry which is preliminary data.</text>
</comment>
<reference evidence="1" key="1">
    <citation type="submission" date="2022-04" db="EMBL/GenBank/DDBJ databases">
        <title>A functionally conserved STORR gene fusion in Papaver species that diverged 16.8 million years ago.</title>
        <authorList>
            <person name="Catania T."/>
        </authorList>
    </citation>
    <scope>NUCLEOTIDE SEQUENCE</scope>
    <source>
        <strain evidence="1">S-188037</strain>
    </source>
</reference>
<dbReference type="Proteomes" id="UP001202328">
    <property type="component" value="Unassembled WGS sequence"/>
</dbReference>
<keyword evidence="2" id="KW-1185">Reference proteome</keyword>
<protein>
    <submittedName>
        <fullName evidence="1">Uncharacterized protein</fullName>
    </submittedName>
</protein>
<sequence length="193" mass="21508">MSGVGSAMEINDDSSGWTLVTGKKSSSLKGKNRVVVNSKSLCEVEAKVFSIEIGYGMKKGLFLIREQKGSYSSSLWVSSKALAWILSKFTEETKEQAGEFLKLMGPNKNGGNIDLFFPSGKYGVGGRSGLSILKIFIRLHLVLSIRKFPFQRLLHKPLTLIQTEMRCGYQFLVFLSFYGIPELMNHWVLNVGD</sequence>
<proteinExistence type="predicted"/>
<evidence type="ECO:0000313" key="2">
    <source>
        <dbReference type="Proteomes" id="UP001202328"/>
    </source>
</evidence>
<dbReference type="EMBL" id="JAJJMB010005516">
    <property type="protein sequence ID" value="KAI3938590.1"/>
    <property type="molecule type" value="Genomic_DNA"/>
</dbReference>
<organism evidence="1 2">
    <name type="scientific">Papaver atlanticum</name>
    <dbReference type="NCBI Taxonomy" id="357466"/>
    <lineage>
        <taxon>Eukaryota</taxon>
        <taxon>Viridiplantae</taxon>
        <taxon>Streptophyta</taxon>
        <taxon>Embryophyta</taxon>
        <taxon>Tracheophyta</taxon>
        <taxon>Spermatophyta</taxon>
        <taxon>Magnoliopsida</taxon>
        <taxon>Ranunculales</taxon>
        <taxon>Papaveraceae</taxon>
        <taxon>Papaveroideae</taxon>
        <taxon>Papaver</taxon>
    </lineage>
</organism>